<accession>A0A0A3INY0</accession>
<comment type="caution">
    <text evidence="7">The sequence shown here is derived from an EMBL/GenBank/DDBJ whole genome shotgun (WGS) entry which is preliminary data.</text>
</comment>
<comment type="similarity">
    <text evidence="1">Belongs to the sigma-70 factor family. ECF subfamily.</text>
</comment>
<dbReference type="eggNOG" id="COG1595">
    <property type="taxonomic scope" value="Bacteria"/>
</dbReference>
<dbReference type="GO" id="GO:0016987">
    <property type="term" value="F:sigma factor activity"/>
    <property type="evidence" value="ECO:0007669"/>
    <property type="project" value="UniProtKB-KW"/>
</dbReference>
<dbReference type="InterPro" id="IPR014284">
    <property type="entry name" value="RNA_pol_sigma-70_dom"/>
</dbReference>
<evidence type="ECO:0000256" key="2">
    <source>
        <dbReference type="ARBA" id="ARBA00023015"/>
    </source>
</evidence>
<evidence type="ECO:0008006" key="9">
    <source>
        <dbReference type="Google" id="ProtNLM"/>
    </source>
</evidence>
<evidence type="ECO:0000313" key="7">
    <source>
        <dbReference type="EMBL" id="KGR84538.1"/>
    </source>
</evidence>
<evidence type="ECO:0000256" key="1">
    <source>
        <dbReference type="ARBA" id="ARBA00010641"/>
    </source>
</evidence>
<evidence type="ECO:0000259" key="5">
    <source>
        <dbReference type="Pfam" id="PF04542"/>
    </source>
</evidence>
<keyword evidence="2" id="KW-0805">Transcription regulation</keyword>
<reference evidence="7 8" key="1">
    <citation type="submission" date="2014-02" db="EMBL/GenBank/DDBJ databases">
        <title>Draft genome sequence of Lysinibacillus odysseyi NBRC 100172.</title>
        <authorList>
            <person name="Zhang F."/>
            <person name="Wang G."/>
            <person name="Zhang L."/>
        </authorList>
    </citation>
    <scope>NUCLEOTIDE SEQUENCE [LARGE SCALE GENOMIC DNA]</scope>
    <source>
        <strain evidence="7 8">NBRC 100172</strain>
    </source>
</reference>
<dbReference type="InterPro" id="IPR039425">
    <property type="entry name" value="RNA_pol_sigma-70-like"/>
</dbReference>
<feature type="domain" description="RNA polymerase sigma-70 region 2" evidence="5">
    <location>
        <begin position="14"/>
        <end position="75"/>
    </location>
</feature>
<dbReference type="AlphaFoldDB" id="A0A0A3INY0"/>
<dbReference type="CDD" id="cd06171">
    <property type="entry name" value="Sigma70_r4"/>
    <property type="match status" value="1"/>
</dbReference>
<organism evidence="7 8">
    <name type="scientific">Lysinibacillus odysseyi 34hs-1 = NBRC 100172</name>
    <dbReference type="NCBI Taxonomy" id="1220589"/>
    <lineage>
        <taxon>Bacteria</taxon>
        <taxon>Bacillati</taxon>
        <taxon>Bacillota</taxon>
        <taxon>Bacilli</taxon>
        <taxon>Bacillales</taxon>
        <taxon>Bacillaceae</taxon>
        <taxon>Lysinibacillus</taxon>
    </lineage>
</organism>
<keyword evidence="4" id="KW-0804">Transcription</keyword>
<dbReference type="EMBL" id="JPVP01000056">
    <property type="protein sequence ID" value="KGR84538.1"/>
    <property type="molecule type" value="Genomic_DNA"/>
</dbReference>
<protein>
    <recommendedName>
        <fullName evidence="9">RNA polymerase</fullName>
    </recommendedName>
</protein>
<gene>
    <name evidence="7" type="ORF">CD32_13255</name>
</gene>
<evidence type="ECO:0000313" key="8">
    <source>
        <dbReference type="Proteomes" id="UP000030437"/>
    </source>
</evidence>
<dbReference type="Gene3D" id="1.10.1740.10">
    <property type="match status" value="1"/>
</dbReference>
<evidence type="ECO:0000256" key="4">
    <source>
        <dbReference type="ARBA" id="ARBA00023163"/>
    </source>
</evidence>
<dbReference type="PANTHER" id="PTHR43133">
    <property type="entry name" value="RNA POLYMERASE ECF-TYPE SIGMA FACTO"/>
    <property type="match status" value="1"/>
</dbReference>
<dbReference type="PANTHER" id="PTHR43133:SF60">
    <property type="entry name" value="RNA POLYMERASE SIGMA FACTOR SIGV"/>
    <property type="match status" value="1"/>
</dbReference>
<dbReference type="Pfam" id="PF04542">
    <property type="entry name" value="Sigma70_r2"/>
    <property type="match status" value="1"/>
</dbReference>
<name>A0A0A3INY0_9BACI</name>
<proteinExistence type="inferred from homology"/>
<dbReference type="InterPro" id="IPR007627">
    <property type="entry name" value="RNA_pol_sigma70_r2"/>
</dbReference>
<dbReference type="OrthoDB" id="9794508at2"/>
<dbReference type="InterPro" id="IPR013325">
    <property type="entry name" value="RNA_pol_sigma_r2"/>
</dbReference>
<feature type="domain" description="RNA polymerase sigma factor 70 region 4 type 2" evidence="6">
    <location>
        <begin position="110"/>
        <end position="160"/>
    </location>
</feature>
<dbReference type="RefSeq" id="WP_052124872.1">
    <property type="nucleotide sequence ID" value="NZ_AVCX01000005.1"/>
</dbReference>
<dbReference type="InterPro" id="IPR013249">
    <property type="entry name" value="RNA_pol_sigma70_r4_t2"/>
</dbReference>
<evidence type="ECO:0000259" key="6">
    <source>
        <dbReference type="Pfam" id="PF08281"/>
    </source>
</evidence>
<dbReference type="InterPro" id="IPR013324">
    <property type="entry name" value="RNA_pol_sigma_r3/r4-like"/>
</dbReference>
<dbReference type="NCBIfam" id="TIGR02937">
    <property type="entry name" value="sigma70-ECF"/>
    <property type="match status" value="1"/>
</dbReference>
<keyword evidence="3" id="KW-0731">Sigma factor</keyword>
<dbReference type="SUPFAM" id="SSF88946">
    <property type="entry name" value="Sigma2 domain of RNA polymerase sigma factors"/>
    <property type="match status" value="1"/>
</dbReference>
<dbReference type="GO" id="GO:0006352">
    <property type="term" value="P:DNA-templated transcription initiation"/>
    <property type="evidence" value="ECO:0007669"/>
    <property type="project" value="InterPro"/>
</dbReference>
<dbReference type="Pfam" id="PF08281">
    <property type="entry name" value="Sigma70_r4_2"/>
    <property type="match status" value="1"/>
</dbReference>
<dbReference type="Gene3D" id="1.10.10.10">
    <property type="entry name" value="Winged helix-like DNA-binding domain superfamily/Winged helix DNA-binding domain"/>
    <property type="match status" value="1"/>
</dbReference>
<dbReference type="Proteomes" id="UP000030437">
    <property type="component" value="Unassembled WGS sequence"/>
</dbReference>
<dbReference type="GO" id="GO:0003677">
    <property type="term" value="F:DNA binding"/>
    <property type="evidence" value="ECO:0007669"/>
    <property type="project" value="InterPro"/>
</dbReference>
<keyword evidence="8" id="KW-1185">Reference proteome</keyword>
<sequence length="173" mass="21009">MASEQITRLEWAMNAHGEKLMRLAYTYVKDKHIAEDILQDVFLKAFEKQHQFKGKSSYETYLYRMTVNRCKDYMKSWPFKKLFFTERVEEPHTSTSAEEIFIRFEEDYELGEQILSLPIKYREVVIFYFYLDYSIGEICETLQLSERTVYTRLRRARERLKKNLEEQAGEYNE</sequence>
<evidence type="ECO:0000256" key="3">
    <source>
        <dbReference type="ARBA" id="ARBA00023082"/>
    </source>
</evidence>
<dbReference type="InterPro" id="IPR036388">
    <property type="entry name" value="WH-like_DNA-bd_sf"/>
</dbReference>
<dbReference type="STRING" id="1220589.CD32_13255"/>
<dbReference type="SUPFAM" id="SSF88659">
    <property type="entry name" value="Sigma3 and sigma4 domains of RNA polymerase sigma factors"/>
    <property type="match status" value="1"/>
</dbReference>